<dbReference type="SUPFAM" id="SSF50729">
    <property type="entry name" value="PH domain-like"/>
    <property type="match status" value="1"/>
</dbReference>
<reference evidence="3" key="1">
    <citation type="submission" date="2021-01" db="EMBL/GenBank/DDBJ databases">
        <authorList>
            <person name="Corre E."/>
            <person name="Pelletier E."/>
            <person name="Niang G."/>
            <person name="Scheremetjew M."/>
            <person name="Finn R."/>
            <person name="Kale V."/>
            <person name="Holt S."/>
            <person name="Cochrane G."/>
            <person name="Meng A."/>
            <person name="Brown T."/>
            <person name="Cohen L."/>
        </authorList>
    </citation>
    <scope>NUCLEOTIDE SEQUENCE</scope>
    <source>
        <strain evidence="3">CCMP2058</strain>
    </source>
</reference>
<evidence type="ECO:0000259" key="2">
    <source>
        <dbReference type="PROSITE" id="PS50003"/>
    </source>
</evidence>
<feature type="region of interest" description="Disordered" evidence="1">
    <location>
        <begin position="134"/>
        <end position="171"/>
    </location>
</feature>
<organism evidence="3">
    <name type="scientific">Amorphochlora amoebiformis</name>
    <dbReference type="NCBI Taxonomy" id="1561963"/>
    <lineage>
        <taxon>Eukaryota</taxon>
        <taxon>Sar</taxon>
        <taxon>Rhizaria</taxon>
        <taxon>Cercozoa</taxon>
        <taxon>Chlorarachniophyceae</taxon>
        <taxon>Amorphochlora</taxon>
    </lineage>
</organism>
<proteinExistence type="predicted"/>
<dbReference type="InterPro" id="IPR011993">
    <property type="entry name" value="PH-like_dom_sf"/>
</dbReference>
<name>A0A7S0CT55_9EUKA</name>
<protein>
    <recommendedName>
        <fullName evidence="2">PH domain-containing protein</fullName>
    </recommendedName>
</protein>
<dbReference type="AlphaFoldDB" id="A0A7S0CT55"/>
<dbReference type="EMBL" id="HBEM01002061">
    <property type="protein sequence ID" value="CAD8431031.1"/>
    <property type="molecule type" value="Transcribed_RNA"/>
</dbReference>
<dbReference type="Gene3D" id="2.30.29.30">
    <property type="entry name" value="Pleckstrin-homology domain (PH domain)/Phosphotyrosine-binding domain (PTB)"/>
    <property type="match status" value="1"/>
</dbReference>
<dbReference type="CDD" id="cd00821">
    <property type="entry name" value="PH"/>
    <property type="match status" value="1"/>
</dbReference>
<dbReference type="Pfam" id="PF00169">
    <property type="entry name" value="PH"/>
    <property type="match status" value="1"/>
</dbReference>
<dbReference type="SMART" id="SM00233">
    <property type="entry name" value="PH"/>
    <property type="match status" value="1"/>
</dbReference>
<gene>
    <name evidence="3" type="ORF">LAMO00422_LOCUS1478</name>
</gene>
<sequence length="421" mass="47263">MSSLSNTTSVKQNVSGWLKKKSSKKIVGFAKLWQKFFFILDREDQSLKYWKSSDTTRPPVGDIHLSFVKTVSMVDKGKADAEKRFVLNFRGSHVRAFDLKADSIADLNMWILSIRSVQTSVEDKREVASDGKFWKPKLPKKQSNGLQSESLEKASEAESLENAANTAKEEKKIMRKDFTSQMNKHMEDASQLIPTEGAQEIRRPSITDLMVGKQPRPTPEKARKKEKRVTKRSTKELLRFESMNSFGYGREESKTERQYVKHHDFSIDDALRSNSVSSPPFPRATPPVSSSNTLEEIFSGLGVSDVHTRDKNSSFDSQYANPLGSGFVARRTAHSKRISGVLDFTISYSGRGTSGYSQHRGSFSASQSTPYQGTYQAESSISGVPRRGSVSISHNNHSRLPLGKLTEEPVESYIDHDIESF</sequence>
<evidence type="ECO:0000256" key="1">
    <source>
        <dbReference type="SAM" id="MobiDB-lite"/>
    </source>
</evidence>
<feature type="domain" description="PH" evidence="2">
    <location>
        <begin position="11"/>
        <end position="119"/>
    </location>
</feature>
<dbReference type="InterPro" id="IPR001849">
    <property type="entry name" value="PH_domain"/>
</dbReference>
<accession>A0A7S0CT55</accession>
<feature type="region of interest" description="Disordered" evidence="1">
    <location>
        <begin position="202"/>
        <end position="236"/>
    </location>
</feature>
<dbReference type="PROSITE" id="PS50003">
    <property type="entry name" value="PH_DOMAIN"/>
    <property type="match status" value="1"/>
</dbReference>
<feature type="region of interest" description="Disordered" evidence="1">
    <location>
        <begin position="271"/>
        <end position="291"/>
    </location>
</feature>
<evidence type="ECO:0000313" key="3">
    <source>
        <dbReference type="EMBL" id="CAD8431031.1"/>
    </source>
</evidence>